<evidence type="ECO:0000313" key="3">
    <source>
        <dbReference type="Proteomes" id="UP001596549"/>
    </source>
</evidence>
<evidence type="ECO:0000256" key="1">
    <source>
        <dbReference type="SAM" id="MobiDB-lite"/>
    </source>
</evidence>
<comment type="caution">
    <text evidence="2">The sequence shown here is derived from an EMBL/GenBank/DDBJ whole genome shotgun (WGS) entry which is preliminary data.</text>
</comment>
<dbReference type="EMBL" id="JBHTCP010000052">
    <property type="protein sequence ID" value="MFC7373518.1"/>
    <property type="molecule type" value="Genomic_DNA"/>
</dbReference>
<feature type="region of interest" description="Disordered" evidence="1">
    <location>
        <begin position="1"/>
        <end position="22"/>
    </location>
</feature>
<dbReference type="Proteomes" id="UP001596549">
    <property type="component" value="Unassembled WGS sequence"/>
</dbReference>
<evidence type="ECO:0008006" key="4">
    <source>
        <dbReference type="Google" id="ProtNLM"/>
    </source>
</evidence>
<name>A0ABW2NWB9_9BACL</name>
<reference evidence="3" key="1">
    <citation type="journal article" date="2019" name="Int. J. Syst. Evol. Microbiol.">
        <title>The Global Catalogue of Microorganisms (GCM) 10K type strain sequencing project: providing services to taxonomists for standard genome sequencing and annotation.</title>
        <authorList>
            <consortium name="The Broad Institute Genomics Platform"/>
            <consortium name="The Broad Institute Genome Sequencing Center for Infectious Disease"/>
            <person name="Wu L."/>
            <person name="Ma J."/>
        </authorList>
    </citation>
    <scope>NUCLEOTIDE SEQUENCE [LARGE SCALE GENOMIC DNA]</scope>
    <source>
        <strain evidence="3">NBRC 106396</strain>
    </source>
</reference>
<proteinExistence type="predicted"/>
<accession>A0ABW2NWB9</accession>
<sequence>MAKEQETNGAGEKESKLPETKAFQDEYTRDFIKSTKETEEGFYTYESKTGGYSMLFPVNAELDEMFYERVKESFESIDFGENTAGNFTYDVTLFYENKPSMTDLEVNLSVLSDMQGYTGNYKETNGNETLIKYASEIHEISKGDNAYFTFGFIHSEKNKEKGISMVYTATCTNEKQKCEIDKVKEENKAIRLMKSIEFKN</sequence>
<keyword evidence="3" id="KW-1185">Reference proteome</keyword>
<evidence type="ECO:0000313" key="2">
    <source>
        <dbReference type="EMBL" id="MFC7373518.1"/>
    </source>
</evidence>
<dbReference type="RefSeq" id="WP_379751534.1">
    <property type="nucleotide sequence ID" value="NZ_JBHTCP010000052.1"/>
</dbReference>
<protein>
    <recommendedName>
        <fullName evidence="4">Lipoprotein YvcA</fullName>
    </recommendedName>
</protein>
<gene>
    <name evidence="2" type="ORF">ACFQPF_17895</name>
</gene>
<organism evidence="2 3">
    <name type="scientific">Fictibacillus iocasae</name>
    <dbReference type="NCBI Taxonomy" id="2715437"/>
    <lineage>
        <taxon>Bacteria</taxon>
        <taxon>Bacillati</taxon>
        <taxon>Bacillota</taxon>
        <taxon>Bacilli</taxon>
        <taxon>Bacillales</taxon>
        <taxon>Fictibacillaceae</taxon>
        <taxon>Fictibacillus</taxon>
    </lineage>
</organism>